<evidence type="ECO:0000256" key="3">
    <source>
        <dbReference type="PROSITE-ProRule" id="PRU00221"/>
    </source>
</evidence>
<dbReference type="PANTHER" id="PTHR19846:SF0">
    <property type="entry name" value="PRE-MRNA PROCESSING FACTOR 4"/>
    <property type="match status" value="1"/>
</dbReference>
<dbReference type="PROSITE" id="PS50082">
    <property type="entry name" value="WD_REPEATS_2"/>
    <property type="match status" value="7"/>
</dbReference>
<dbReference type="SUPFAM" id="SSF158230">
    <property type="entry name" value="PRP4-like"/>
    <property type="match status" value="1"/>
</dbReference>
<feature type="repeat" description="WD" evidence="3">
    <location>
        <begin position="266"/>
        <end position="307"/>
    </location>
</feature>
<dbReference type="InterPro" id="IPR020472">
    <property type="entry name" value="WD40_PAC1"/>
</dbReference>
<accession>A0AAE9WAE5</accession>
<feature type="repeat" description="WD" evidence="3">
    <location>
        <begin position="436"/>
        <end position="467"/>
    </location>
</feature>
<protein>
    <submittedName>
        <fullName evidence="6">U4/U6 x U5 tri-snRNP complex WD repeat subunit Rna4</fullName>
    </submittedName>
</protein>
<dbReference type="Proteomes" id="UP001212411">
    <property type="component" value="Chromosome 1"/>
</dbReference>
<dbReference type="GO" id="GO:0030621">
    <property type="term" value="F:U4 snRNA binding"/>
    <property type="evidence" value="ECO:0007669"/>
    <property type="project" value="TreeGrafter"/>
</dbReference>
<dbReference type="InterPro" id="IPR001680">
    <property type="entry name" value="WD40_rpt"/>
</dbReference>
<dbReference type="PANTHER" id="PTHR19846">
    <property type="entry name" value="WD40 REPEAT PROTEIN"/>
    <property type="match status" value="1"/>
</dbReference>
<evidence type="ECO:0000256" key="4">
    <source>
        <dbReference type="SAM" id="MobiDB-lite"/>
    </source>
</evidence>
<evidence type="ECO:0000259" key="5">
    <source>
        <dbReference type="SMART" id="SM00500"/>
    </source>
</evidence>
<dbReference type="PRINTS" id="PR00320">
    <property type="entry name" value="GPROTEINBRPT"/>
</dbReference>
<organism evidence="6 7">
    <name type="scientific">Schizosaccharomyces osmophilus</name>
    <dbReference type="NCBI Taxonomy" id="2545709"/>
    <lineage>
        <taxon>Eukaryota</taxon>
        <taxon>Fungi</taxon>
        <taxon>Dikarya</taxon>
        <taxon>Ascomycota</taxon>
        <taxon>Taphrinomycotina</taxon>
        <taxon>Schizosaccharomycetes</taxon>
        <taxon>Schizosaccharomycetales</taxon>
        <taxon>Schizosaccharomycetaceae</taxon>
        <taxon>Schizosaccharomyces</taxon>
    </lineage>
</organism>
<dbReference type="SMART" id="SM00320">
    <property type="entry name" value="WD40"/>
    <property type="match status" value="7"/>
</dbReference>
<dbReference type="PROSITE" id="PS00678">
    <property type="entry name" value="WD_REPEATS_1"/>
    <property type="match status" value="2"/>
</dbReference>
<dbReference type="Gene3D" id="2.130.10.10">
    <property type="entry name" value="YVTN repeat-like/Quinoprotein amine dehydrogenase"/>
    <property type="match status" value="3"/>
</dbReference>
<dbReference type="GO" id="GO:0000398">
    <property type="term" value="P:mRNA splicing, via spliceosome"/>
    <property type="evidence" value="ECO:0007669"/>
    <property type="project" value="TreeGrafter"/>
</dbReference>
<gene>
    <name evidence="6" type="primary">rna4</name>
    <name evidence="6" type="ORF">SOMG_02094</name>
</gene>
<dbReference type="GO" id="GO:0017070">
    <property type="term" value="F:U6 snRNA binding"/>
    <property type="evidence" value="ECO:0007669"/>
    <property type="project" value="TreeGrafter"/>
</dbReference>
<reference evidence="6 7" key="1">
    <citation type="journal article" date="2023" name="G3 (Bethesda)">
        <title>A high-quality reference genome for the fission yeast Schizosaccharomyces osmophilus.</title>
        <authorList>
            <person name="Jia G.S."/>
            <person name="Zhang W.C."/>
            <person name="Liang Y."/>
            <person name="Liu X.H."/>
            <person name="Rhind N."/>
            <person name="Pidoux A."/>
            <person name="Brysch-Herzberg M."/>
            <person name="Du L.L."/>
        </authorList>
    </citation>
    <scope>NUCLEOTIDE SEQUENCE [LARGE SCALE GENOMIC DNA]</scope>
    <source>
        <strain evidence="6 7">CBS 15793</strain>
    </source>
</reference>
<dbReference type="Pfam" id="PF00400">
    <property type="entry name" value="WD40"/>
    <property type="match status" value="7"/>
</dbReference>
<keyword evidence="7" id="KW-1185">Reference proteome</keyword>
<evidence type="ECO:0000256" key="1">
    <source>
        <dbReference type="ARBA" id="ARBA00022574"/>
    </source>
</evidence>
<dbReference type="RefSeq" id="XP_056036899.1">
    <property type="nucleotide sequence ID" value="XM_056180887.1"/>
</dbReference>
<sequence>MSTNSGGIHLQDLETKQGPEGITRFSKEQAAYYAEKEREERIRALKVPYEDARVRELLRGFGEPVTYFAEDAGSRRERLLNWMLERSYEGQEDILMATVQGDEEDEDEDHETYSEGSQELLEARRKIALYSLEKAKLRLEKERKEFEVPVPEKILSARSAADHFRKVDAMGSQVGGERPMSIIRFCQDGNKFATGSWSGQVKVWDTKDLSQVRLYRGHTDKVSGLDWHPGCTAWDETSENVCLATGAADNSVCLWNGKQSTPISRLDGHLARVLRVAFHPSGNYLASGSFDTTWRLWDVATETELLMQEGHAEGIFSVAWQPDGSLLSSGGMDAIGRVWDVRSGKSVMVLDDHIRHIVSMDWAPNGYQLATASADDTVKVWDLRKVSLSQSIPAHSSLVSDVRYVQSENAVLLLSSGYDGCVKIWNPTTGALVKNLVGHEEKVMSVDGHGDRLLSSGFDRTIKLWHP</sequence>
<dbReference type="InterPro" id="IPR036285">
    <property type="entry name" value="PRP4-like_sf"/>
</dbReference>
<dbReference type="EMBL" id="CP115611">
    <property type="protein sequence ID" value="WBW72656.1"/>
    <property type="molecule type" value="Genomic_DNA"/>
</dbReference>
<evidence type="ECO:0000313" key="7">
    <source>
        <dbReference type="Proteomes" id="UP001212411"/>
    </source>
</evidence>
<feature type="domain" description="Pre-mRNA processing factor 4 (PRP4)-like" evidence="5">
    <location>
        <begin position="49"/>
        <end position="102"/>
    </location>
</feature>
<name>A0AAE9WAE5_9SCHI</name>
<dbReference type="KEGG" id="som:SOMG_02094"/>
<feature type="repeat" description="WD" evidence="3">
    <location>
        <begin position="308"/>
        <end position="349"/>
    </location>
</feature>
<dbReference type="Pfam" id="PF08799">
    <property type="entry name" value="PRP4"/>
    <property type="match status" value="1"/>
</dbReference>
<proteinExistence type="predicted"/>
<dbReference type="InterPro" id="IPR015943">
    <property type="entry name" value="WD40/YVTN_repeat-like_dom_sf"/>
</dbReference>
<dbReference type="InterPro" id="IPR014906">
    <property type="entry name" value="PRP4-like"/>
</dbReference>
<feature type="repeat" description="WD" evidence="3">
    <location>
        <begin position="173"/>
        <end position="214"/>
    </location>
</feature>
<dbReference type="SMART" id="SM00500">
    <property type="entry name" value="SFM"/>
    <property type="match status" value="1"/>
</dbReference>
<feature type="repeat" description="WD" evidence="3">
    <location>
        <begin position="215"/>
        <end position="265"/>
    </location>
</feature>
<keyword evidence="2" id="KW-0677">Repeat</keyword>
<keyword evidence="1 3" id="KW-0853">WD repeat</keyword>
<evidence type="ECO:0000313" key="6">
    <source>
        <dbReference type="EMBL" id="WBW72656.1"/>
    </source>
</evidence>
<dbReference type="AlphaFoldDB" id="A0AAE9WAE5"/>
<feature type="region of interest" description="Disordered" evidence="4">
    <location>
        <begin position="1"/>
        <end position="22"/>
    </location>
</feature>
<dbReference type="GeneID" id="80875576"/>
<dbReference type="FunFam" id="2.130.10.10:FF:000411">
    <property type="entry name" value="U4/U6 small nuclear ribonucleoprotein Prp4"/>
    <property type="match status" value="1"/>
</dbReference>
<feature type="repeat" description="WD" evidence="3">
    <location>
        <begin position="350"/>
        <end position="391"/>
    </location>
</feature>
<dbReference type="PROSITE" id="PS50294">
    <property type="entry name" value="WD_REPEATS_REGION"/>
    <property type="match status" value="4"/>
</dbReference>
<dbReference type="SUPFAM" id="SSF50978">
    <property type="entry name" value="WD40 repeat-like"/>
    <property type="match status" value="1"/>
</dbReference>
<dbReference type="GO" id="GO:0046540">
    <property type="term" value="C:U4/U6 x U5 tri-snRNP complex"/>
    <property type="evidence" value="ECO:0007669"/>
    <property type="project" value="TreeGrafter"/>
</dbReference>
<evidence type="ECO:0000256" key="2">
    <source>
        <dbReference type="ARBA" id="ARBA00022737"/>
    </source>
</evidence>
<dbReference type="CDD" id="cd00200">
    <property type="entry name" value="WD40"/>
    <property type="match status" value="1"/>
</dbReference>
<dbReference type="Gene3D" id="4.10.280.110">
    <property type="entry name" value="Pre-mRNA processing factor 4 domain"/>
    <property type="match status" value="1"/>
</dbReference>
<dbReference type="InterPro" id="IPR019775">
    <property type="entry name" value="WD40_repeat_CS"/>
</dbReference>
<dbReference type="InterPro" id="IPR036322">
    <property type="entry name" value="WD40_repeat_dom_sf"/>
</dbReference>
<feature type="repeat" description="WD" evidence="3">
    <location>
        <begin position="392"/>
        <end position="435"/>
    </location>
</feature>